<accession>A0A0F9CB25</accession>
<organism evidence="1">
    <name type="scientific">marine sediment metagenome</name>
    <dbReference type="NCBI Taxonomy" id="412755"/>
    <lineage>
        <taxon>unclassified sequences</taxon>
        <taxon>metagenomes</taxon>
        <taxon>ecological metagenomes</taxon>
    </lineage>
</organism>
<gene>
    <name evidence="1" type="ORF">LCGC14_2688260</name>
</gene>
<feature type="non-terminal residue" evidence="1">
    <location>
        <position position="286"/>
    </location>
</feature>
<dbReference type="AlphaFoldDB" id="A0A0F9CB25"/>
<dbReference type="EMBL" id="LAZR01047577">
    <property type="protein sequence ID" value="KKK93901.1"/>
    <property type="molecule type" value="Genomic_DNA"/>
</dbReference>
<name>A0A0F9CB25_9ZZZZ</name>
<reference evidence="1" key="1">
    <citation type="journal article" date="2015" name="Nature">
        <title>Complex archaea that bridge the gap between prokaryotes and eukaryotes.</title>
        <authorList>
            <person name="Spang A."/>
            <person name="Saw J.H."/>
            <person name="Jorgensen S.L."/>
            <person name="Zaremba-Niedzwiedzka K."/>
            <person name="Martijn J."/>
            <person name="Lind A.E."/>
            <person name="van Eijk R."/>
            <person name="Schleper C."/>
            <person name="Guy L."/>
            <person name="Ettema T.J."/>
        </authorList>
    </citation>
    <scope>NUCLEOTIDE SEQUENCE</scope>
</reference>
<comment type="caution">
    <text evidence="1">The sequence shown here is derived from an EMBL/GenBank/DDBJ whole genome shotgun (WGS) entry which is preliminary data.</text>
</comment>
<sequence>MPEDRIYIPFPFRTPRMDTSVPPNQVKPGSFGRLSGVDGRFYINGLYDKTIDATSWIPHKFTYFQCKAVRGLSPSNLESEVLTNTGQIKPRIIEILQNKGAYIVVVTKDWNYDQVTNAIGYIKNGLRRGIDVSDKTLLGSIDDIIIKIYTAQNLRNWINEYLGISLEVIGLTTGYTPFVAETWNEWSNNDSMTIPMMYVPDDIRTEIIYKIKCTLFENSTKSNIFRIEGLSGYGKTRLVLEIFRSNGPEDIIHTLQKKVVYFDQPNQVTGHIFNWRRTNTQAILII</sequence>
<protein>
    <submittedName>
        <fullName evidence="1">Uncharacterized protein</fullName>
    </submittedName>
</protein>
<evidence type="ECO:0000313" key="1">
    <source>
        <dbReference type="EMBL" id="KKK93901.1"/>
    </source>
</evidence>
<proteinExistence type="predicted"/>